<accession>A0A285TPQ6</accession>
<dbReference type="SUPFAM" id="SSF47616">
    <property type="entry name" value="GST C-terminal domain-like"/>
    <property type="match status" value="1"/>
</dbReference>
<dbReference type="GO" id="GO:0004364">
    <property type="term" value="F:glutathione transferase activity"/>
    <property type="evidence" value="ECO:0007669"/>
    <property type="project" value="TreeGrafter"/>
</dbReference>
<evidence type="ECO:0000313" key="3">
    <source>
        <dbReference type="Proteomes" id="UP000219331"/>
    </source>
</evidence>
<dbReference type="AlphaFoldDB" id="A0A285TPQ6"/>
<keyword evidence="3" id="KW-1185">Reference proteome</keyword>
<feature type="domain" description="GST N-terminal" evidence="1">
    <location>
        <begin position="1"/>
        <end position="81"/>
    </location>
</feature>
<evidence type="ECO:0000259" key="1">
    <source>
        <dbReference type="PROSITE" id="PS50404"/>
    </source>
</evidence>
<dbReference type="Proteomes" id="UP000219331">
    <property type="component" value="Unassembled WGS sequence"/>
</dbReference>
<dbReference type="CDD" id="cd03043">
    <property type="entry name" value="GST_N_1"/>
    <property type="match status" value="1"/>
</dbReference>
<dbReference type="PROSITE" id="PS50404">
    <property type="entry name" value="GST_NTER"/>
    <property type="match status" value="1"/>
</dbReference>
<gene>
    <name evidence="2" type="ORF">SAMN05421512_112214</name>
</gene>
<evidence type="ECO:0000313" key="2">
    <source>
        <dbReference type="EMBL" id="SOC22988.1"/>
    </source>
</evidence>
<dbReference type="OrthoDB" id="9799538at2"/>
<name>A0A285TPQ6_9HYPH</name>
<keyword evidence="2" id="KW-0808">Transferase</keyword>
<dbReference type="EMBL" id="OBML01000012">
    <property type="protein sequence ID" value="SOC22988.1"/>
    <property type="molecule type" value="Genomic_DNA"/>
</dbReference>
<dbReference type="SFLD" id="SFLDS00019">
    <property type="entry name" value="Glutathione_Transferase_(cytos"/>
    <property type="match status" value="1"/>
</dbReference>
<dbReference type="STRING" id="538381.GCA_001696535_00716"/>
<dbReference type="GO" id="GO:0016034">
    <property type="term" value="F:maleylacetoacetate isomerase activity"/>
    <property type="evidence" value="ECO:0007669"/>
    <property type="project" value="TreeGrafter"/>
</dbReference>
<sequence>MRLVIGNKTYSSWSLRAWAAARLSGLDFEEVLVPLDTPEFASRVRAVSPAARVPVLVDGDLAVWDSLAIIEYLAELAPAGRLWPQDRAARARARSICAEFHSGFPELRGHYPMNLRRTPAPHPRSPDAAKDIARVCEIWRECRAAHAGEGDFLFGAFSAADCFFAPVVTRFLTYLLPMGEVERAYAEAVMAHPILVEWRQGAATETWVVEADEVD</sequence>
<reference evidence="2 3" key="1">
    <citation type="submission" date="2017-08" db="EMBL/GenBank/DDBJ databases">
        <authorList>
            <person name="de Groot N.N."/>
        </authorList>
    </citation>
    <scope>NUCLEOTIDE SEQUENCE [LARGE SCALE GENOMIC DNA]</scope>
    <source>
        <strain evidence="2 3">USBA 352</strain>
    </source>
</reference>
<dbReference type="Gene3D" id="3.40.30.10">
    <property type="entry name" value="Glutaredoxin"/>
    <property type="match status" value="1"/>
</dbReference>
<dbReference type="RefSeq" id="WP_097176215.1">
    <property type="nucleotide sequence ID" value="NZ_OBML01000012.1"/>
</dbReference>
<dbReference type="PANTHER" id="PTHR42673:SF4">
    <property type="entry name" value="MALEYLACETOACETATE ISOMERASE"/>
    <property type="match status" value="1"/>
</dbReference>
<dbReference type="CDD" id="cd03194">
    <property type="entry name" value="GST_C_3"/>
    <property type="match status" value="1"/>
</dbReference>
<dbReference type="GO" id="GO:0006749">
    <property type="term" value="P:glutathione metabolic process"/>
    <property type="evidence" value="ECO:0007669"/>
    <property type="project" value="TreeGrafter"/>
</dbReference>
<dbReference type="InterPro" id="IPR004045">
    <property type="entry name" value="Glutathione_S-Trfase_N"/>
</dbReference>
<dbReference type="SFLD" id="SFLDG00358">
    <property type="entry name" value="Main_(cytGST)"/>
    <property type="match status" value="1"/>
</dbReference>
<proteinExistence type="predicted"/>
<dbReference type="Gene3D" id="1.20.1050.10">
    <property type="match status" value="1"/>
</dbReference>
<dbReference type="InterPro" id="IPR036249">
    <property type="entry name" value="Thioredoxin-like_sf"/>
</dbReference>
<organism evidence="2 3">
    <name type="scientific">Stappia indica</name>
    <dbReference type="NCBI Taxonomy" id="538381"/>
    <lineage>
        <taxon>Bacteria</taxon>
        <taxon>Pseudomonadati</taxon>
        <taxon>Pseudomonadota</taxon>
        <taxon>Alphaproteobacteria</taxon>
        <taxon>Hyphomicrobiales</taxon>
        <taxon>Stappiaceae</taxon>
        <taxon>Stappia</taxon>
    </lineage>
</organism>
<dbReference type="PANTHER" id="PTHR42673">
    <property type="entry name" value="MALEYLACETOACETATE ISOMERASE"/>
    <property type="match status" value="1"/>
</dbReference>
<dbReference type="InterPro" id="IPR036282">
    <property type="entry name" value="Glutathione-S-Trfase_C_sf"/>
</dbReference>
<dbReference type="GO" id="GO:0006559">
    <property type="term" value="P:L-phenylalanine catabolic process"/>
    <property type="evidence" value="ECO:0007669"/>
    <property type="project" value="TreeGrafter"/>
</dbReference>
<dbReference type="InterPro" id="IPR040079">
    <property type="entry name" value="Glutathione_S-Trfase"/>
</dbReference>
<dbReference type="Pfam" id="PF13409">
    <property type="entry name" value="GST_N_2"/>
    <property type="match status" value="1"/>
</dbReference>
<protein>
    <submittedName>
        <fullName evidence="2">Glutathione S-transferase</fullName>
    </submittedName>
</protein>
<dbReference type="SUPFAM" id="SSF52833">
    <property type="entry name" value="Thioredoxin-like"/>
    <property type="match status" value="1"/>
</dbReference>